<name>A0A1Q9C7T1_SYMMI</name>
<evidence type="ECO:0000256" key="1">
    <source>
        <dbReference type="SAM" id="Coils"/>
    </source>
</evidence>
<evidence type="ECO:0000256" key="2">
    <source>
        <dbReference type="SAM" id="MobiDB-lite"/>
    </source>
</evidence>
<dbReference type="Proteomes" id="UP000186817">
    <property type="component" value="Unassembled WGS sequence"/>
</dbReference>
<feature type="compositionally biased region" description="Low complexity" evidence="2">
    <location>
        <begin position="128"/>
        <end position="139"/>
    </location>
</feature>
<feature type="coiled-coil region" evidence="1">
    <location>
        <begin position="401"/>
        <end position="428"/>
    </location>
</feature>
<reference evidence="3 4" key="1">
    <citation type="submission" date="2016-02" db="EMBL/GenBank/DDBJ databases">
        <title>Genome analysis of coral dinoflagellate symbionts highlights evolutionary adaptations to a symbiotic lifestyle.</title>
        <authorList>
            <person name="Aranda M."/>
            <person name="Li Y."/>
            <person name="Liew Y.J."/>
            <person name="Baumgarten S."/>
            <person name="Simakov O."/>
            <person name="Wilson M."/>
            <person name="Piel J."/>
            <person name="Ashoor H."/>
            <person name="Bougouffa S."/>
            <person name="Bajic V.B."/>
            <person name="Ryu T."/>
            <person name="Ravasi T."/>
            <person name="Bayer T."/>
            <person name="Micklem G."/>
            <person name="Kim H."/>
            <person name="Bhak J."/>
            <person name="Lajeunesse T.C."/>
            <person name="Voolstra C.R."/>
        </authorList>
    </citation>
    <scope>NUCLEOTIDE SEQUENCE [LARGE SCALE GENOMIC DNA]</scope>
    <source>
        <strain evidence="3 4">CCMP2467</strain>
    </source>
</reference>
<comment type="caution">
    <text evidence="3">The sequence shown here is derived from an EMBL/GenBank/DDBJ whole genome shotgun (WGS) entry which is preliminary data.</text>
</comment>
<protein>
    <submittedName>
        <fullName evidence="3">Uncharacterized protein</fullName>
    </submittedName>
</protein>
<feature type="region of interest" description="Disordered" evidence="2">
    <location>
        <begin position="355"/>
        <end position="401"/>
    </location>
</feature>
<evidence type="ECO:0000313" key="3">
    <source>
        <dbReference type="EMBL" id="OLP78970.1"/>
    </source>
</evidence>
<feature type="region of interest" description="Disordered" evidence="2">
    <location>
        <begin position="128"/>
        <end position="152"/>
    </location>
</feature>
<keyword evidence="1" id="KW-0175">Coiled coil</keyword>
<dbReference type="OrthoDB" id="10377604at2759"/>
<feature type="compositionally biased region" description="Acidic residues" evidence="2">
    <location>
        <begin position="387"/>
        <end position="401"/>
    </location>
</feature>
<gene>
    <name evidence="3" type="ORF">AK812_SmicGene40790</name>
</gene>
<evidence type="ECO:0000313" key="4">
    <source>
        <dbReference type="Proteomes" id="UP000186817"/>
    </source>
</evidence>
<feature type="region of interest" description="Disordered" evidence="2">
    <location>
        <begin position="30"/>
        <end position="63"/>
    </location>
</feature>
<feature type="compositionally biased region" description="Low complexity" evidence="2">
    <location>
        <begin position="42"/>
        <end position="58"/>
    </location>
</feature>
<dbReference type="EMBL" id="LSRX01001539">
    <property type="protein sequence ID" value="OLP78970.1"/>
    <property type="molecule type" value="Genomic_DNA"/>
</dbReference>
<organism evidence="3 4">
    <name type="scientific">Symbiodinium microadriaticum</name>
    <name type="common">Dinoflagellate</name>
    <name type="synonym">Zooxanthella microadriatica</name>
    <dbReference type="NCBI Taxonomy" id="2951"/>
    <lineage>
        <taxon>Eukaryota</taxon>
        <taxon>Sar</taxon>
        <taxon>Alveolata</taxon>
        <taxon>Dinophyceae</taxon>
        <taxon>Suessiales</taxon>
        <taxon>Symbiodiniaceae</taxon>
        <taxon>Symbiodinium</taxon>
    </lineage>
</organism>
<accession>A0A1Q9C7T1</accession>
<proteinExistence type="predicted"/>
<sequence length="487" mass="53612">MQLRGDYRKAILPSSFFRLQLYAGATAEAYEGTPSGSEPPLSSTTSDEGGSEGSTPSGLQQHHALGLREMRRGEFLPCTLRNTPRATCTNRPKSAPLLTKAKGAAEEPVILNRREVINQGPDLALPRAAPAEASPARCPLMRPPTSRATMSTSSRPISYAPVVFVIEPAQSLGTTTLRIPRLQLAAAPARTLPRRKQEVRCERHDHWPLSPIKLWFTTRDIDADTPRLVVPWSLFQYLAMSQRTLSGFQSWGRVGAVFIRRVAQDIIHGAQQRNFMDLIKEMNLSNPWLLDLWILITPNRWMGSQVWGSTSTQAKDRPGQVEAHFHASMIVHFMRCLLAEAEHASNCMGMWARRLGQETPSPPAKGAPPKTTSRTTPPAPTAAPAPDEAEEEEEESDMELTAEERAEVARIEEECAELERRMRNLSATQQPSLLENLANTSSAVMGGLLADTVKSIAQNGGQGQRSLPPMLSLGRSHRLSHLGTYGD</sequence>
<dbReference type="AlphaFoldDB" id="A0A1Q9C7T1"/>
<feature type="compositionally biased region" description="Low complexity" evidence="2">
    <location>
        <begin position="367"/>
        <end position="376"/>
    </location>
</feature>
<keyword evidence="4" id="KW-1185">Reference proteome</keyword>